<sequence>MLGNAKFILLGNNKTLIMVDNYTFSQHKHRYYYCSQRFKGCQAKLKLDQNKTQIVSLCNEHNHDPPVYKQMDSGLYFKI</sequence>
<keyword evidence="3" id="KW-0862">Zinc</keyword>
<dbReference type="InterPro" id="IPR007588">
    <property type="entry name" value="Znf_FLYWCH"/>
</dbReference>
<dbReference type="Pfam" id="PF04500">
    <property type="entry name" value="FLYWCH"/>
    <property type="match status" value="1"/>
</dbReference>
<evidence type="ECO:0000313" key="6">
    <source>
        <dbReference type="Proteomes" id="UP000648187"/>
    </source>
</evidence>
<reference evidence="5" key="1">
    <citation type="submission" date="2020-08" db="EMBL/GenBank/DDBJ databases">
        <title>Spodoptera exigua strain:BAW_Kor-Di-RS1 Genome sequencing and assembly.</title>
        <authorList>
            <person name="Kim J."/>
            <person name="Nam H.Y."/>
            <person name="Kwon M."/>
            <person name="Choi J.H."/>
            <person name="Cho S.R."/>
            <person name="Kim G.-H."/>
        </authorList>
    </citation>
    <scope>NUCLEOTIDE SEQUENCE</scope>
    <source>
        <strain evidence="5">BAW_Kor-Di-RS1</strain>
        <tissue evidence="5">Whole-body</tissue>
    </source>
</reference>
<evidence type="ECO:0000256" key="3">
    <source>
        <dbReference type="ARBA" id="ARBA00022833"/>
    </source>
</evidence>
<keyword evidence="2" id="KW-0863">Zinc-finger</keyword>
<evidence type="ECO:0000313" key="5">
    <source>
        <dbReference type="EMBL" id="KAF9412004.1"/>
    </source>
</evidence>
<dbReference type="Proteomes" id="UP000648187">
    <property type="component" value="Unassembled WGS sequence"/>
</dbReference>
<keyword evidence="1" id="KW-0479">Metal-binding</keyword>
<evidence type="ECO:0000259" key="4">
    <source>
        <dbReference type="Pfam" id="PF04500"/>
    </source>
</evidence>
<dbReference type="AlphaFoldDB" id="A0A835L2J5"/>
<comment type="caution">
    <text evidence="5">The sequence shown here is derived from an EMBL/GenBank/DDBJ whole genome shotgun (WGS) entry which is preliminary data.</text>
</comment>
<name>A0A835L2J5_SPOEX</name>
<keyword evidence="6" id="KW-1185">Reference proteome</keyword>
<proteinExistence type="predicted"/>
<evidence type="ECO:0000256" key="1">
    <source>
        <dbReference type="ARBA" id="ARBA00022723"/>
    </source>
</evidence>
<dbReference type="EMBL" id="JACKWZ010000206">
    <property type="protein sequence ID" value="KAF9412004.1"/>
    <property type="molecule type" value="Genomic_DNA"/>
</dbReference>
<gene>
    <name evidence="5" type="ORF">HW555_009359</name>
</gene>
<feature type="domain" description="FLYWCH-type" evidence="4">
    <location>
        <begin position="14"/>
        <end position="63"/>
    </location>
</feature>
<dbReference type="GO" id="GO:0008270">
    <property type="term" value="F:zinc ion binding"/>
    <property type="evidence" value="ECO:0007669"/>
    <property type="project" value="UniProtKB-KW"/>
</dbReference>
<protein>
    <recommendedName>
        <fullName evidence="4">FLYWCH-type domain-containing protein</fullName>
    </recommendedName>
</protein>
<dbReference type="Gene3D" id="2.20.25.240">
    <property type="match status" value="1"/>
</dbReference>
<accession>A0A835L2J5</accession>
<evidence type="ECO:0000256" key="2">
    <source>
        <dbReference type="ARBA" id="ARBA00022771"/>
    </source>
</evidence>
<organism evidence="5 6">
    <name type="scientific">Spodoptera exigua</name>
    <name type="common">Beet armyworm</name>
    <name type="synonym">Noctua fulgens</name>
    <dbReference type="NCBI Taxonomy" id="7107"/>
    <lineage>
        <taxon>Eukaryota</taxon>
        <taxon>Metazoa</taxon>
        <taxon>Ecdysozoa</taxon>
        <taxon>Arthropoda</taxon>
        <taxon>Hexapoda</taxon>
        <taxon>Insecta</taxon>
        <taxon>Pterygota</taxon>
        <taxon>Neoptera</taxon>
        <taxon>Endopterygota</taxon>
        <taxon>Lepidoptera</taxon>
        <taxon>Glossata</taxon>
        <taxon>Ditrysia</taxon>
        <taxon>Noctuoidea</taxon>
        <taxon>Noctuidae</taxon>
        <taxon>Amphipyrinae</taxon>
        <taxon>Spodoptera</taxon>
    </lineage>
</organism>